<organism evidence="1 2">
    <name type="scientific">Haliea salexigens</name>
    <dbReference type="NCBI Taxonomy" id="287487"/>
    <lineage>
        <taxon>Bacteria</taxon>
        <taxon>Pseudomonadati</taxon>
        <taxon>Pseudomonadota</taxon>
        <taxon>Gammaproteobacteria</taxon>
        <taxon>Cellvibrionales</taxon>
        <taxon>Halieaceae</taxon>
        <taxon>Haliea</taxon>
    </lineage>
</organism>
<name>A0A3C1KTQ3_9GAMM</name>
<dbReference type="Gene3D" id="2.60.40.3440">
    <property type="match status" value="1"/>
</dbReference>
<feature type="non-terminal residue" evidence="1">
    <location>
        <position position="249"/>
    </location>
</feature>
<sequence length="249" mass="25608">MANQAIATVVSVSGTAYARGPNGELRELQPGDVLREGETVVTPNGGSVELALEDGSPLTVVDVPELLLTRDIVAERAASAQESAVEDETVETLLANLEGDGDILDGLEAPAIGAEAGGVSEGHGFVRLARIVENTDEFHSVARFTATETELRVEESALLTVDAIDDAETTEEGVPVVVAVKDNDVFVEGSVITGTSQPANGSVVINDDGTVTYSPNDGFTGTDTFTYTATTPDGNNADTATVTVVVTGG</sequence>
<proteinExistence type="predicted"/>
<dbReference type="InterPro" id="IPR047777">
    <property type="entry name" value="LapA-like_RM"/>
</dbReference>
<dbReference type="Proteomes" id="UP000259273">
    <property type="component" value="Unassembled WGS sequence"/>
</dbReference>
<dbReference type="NCBIfam" id="NF033682">
    <property type="entry name" value="retention_LapA"/>
    <property type="match status" value="1"/>
</dbReference>
<dbReference type="EMBL" id="DMND01000268">
    <property type="protein sequence ID" value="HAN29908.1"/>
    <property type="molecule type" value="Genomic_DNA"/>
</dbReference>
<reference evidence="1 2" key="1">
    <citation type="journal article" date="2018" name="Nat. Biotechnol.">
        <title>A standardized bacterial taxonomy based on genome phylogeny substantially revises the tree of life.</title>
        <authorList>
            <person name="Parks D.H."/>
            <person name="Chuvochina M."/>
            <person name="Waite D.W."/>
            <person name="Rinke C."/>
            <person name="Skarshewski A."/>
            <person name="Chaumeil P.A."/>
            <person name="Hugenholtz P."/>
        </authorList>
    </citation>
    <scope>NUCLEOTIDE SEQUENCE [LARGE SCALE GENOMIC DNA]</scope>
    <source>
        <strain evidence="1">UBA9158</strain>
    </source>
</reference>
<dbReference type="AlphaFoldDB" id="A0A3C1KTQ3"/>
<accession>A0A3C1KTQ3</accession>
<comment type="caution">
    <text evidence="1">The sequence shown here is derived from an EMBL/GenBank/DDBJ whole genome shotgun (WGS) entry which is preliminary data.</text>
</comment>
<evidence type="ECO:0000313" key="2">
    <source>
        <dbReference type="Proteomes" id="UP000259273"/>
    </source>
</evidence>
<protein>
    <recommendedName>
        <fullName evidence="3">Retention module-containing protein</fullName>
    </recommendedName>
</protein>
<dbReference type="Pfam" id="PF17963">
    <property type="entry name" value="Big_9"/>
    <property type="match status" value="1"/>
</dbReference>
<gene>
    <name evidence="1" type="ORF">DCP75_19750</name>
</gene>
<evidence type="ECO:0008006" key="3">
    <source>
        <dbReference type="Google" id="ProtNLM"/>
    </source>
</evidence>
<evidence type="ECO:0000313" key="1">
    <source>
        <dbReference type="EMBL" id="HAN29908.1"/>
    </source>
</evidence>